<accession>A0A0R0IVK9</accession>
<evidence type="ECO:0000313" key="8">
    <source>
        <dbReference type="Proteomes" id="UP000008827"/>
    </source>
</evidence>
<dbReference type="GO" id="GO:0005524">
    <property type="term" value="F:ATP binding"/>
    <property type="evidence" value="ECO:0007669"/>
    <property type="project" value="UniProtKB-KW"/>
</dbReference>
<proteinExistence type="predicted"/>
<dbReference type="STRING" id="3847.A0A0R0IVK9"/>
<dbReference type="Pfam" id="PF16203">
    <property type="entry name" value="ERCC3_RAD25_C"/>
    <property type="match status" value="1"/>
</dbReference>
<dbReference type="EMBL" id="CM000841">
    <property type="protein sequence ID" value="KRH46269.1"/>
    <property type="molecule type" value="Genomic_DNA"/>
</dbReference>
<evidence type="ECO:0000256" key="3">
    <source>
        <dbReference type="ARBA" id="ARBA00022806"/>
    </source>
</evidence>
<dbReference type="AlphaFoldDB" id="A0A0R0IVK9"/>
<evidence type="ECO:0000259" key="5">
    <source>
        <dbReference type="Pfam" id="PF16203"/>
    </source>
</evidence>
<evidence type="ECO:0000256" key="4">
    <source>
        <dbReference type="ARBA" id="ARBA00022840"/>
    </source>
</evidence>
<evidence type="ECO:0000256" key="2">
    <source>
        <dbReference type="ARBA" id="ARBA00022801"/>
    </source>
</evidence>
<keyword evidence="8" id="KW-1185">Reference proteome</keyword>
<keyword evidence="4" id="KW-0067">ATP-binding</keyword>
<dbReference type="OMA" id="ANVQCKE"/>
<dbReference type="PANTHER" id="PTHR11274">
    <property type="entry name" value="RAD25/XP-B DNA REPAIR HELICASE"/>
    <property type="match status" value="1"/>
</dbReference>
<dbReference type="InterPro" id="IPR050615">
    <property type="entry name" value="ATP-dep_DNA_Helicase"/>
</dbReference>
<reference evidence="6 7" key="1">
    <citation type="journal article" date="2010" name="Nature">
        <title>Genome sequence of the palaeopolyploid soybean.</title>
        <authorList>
            <person name="Schmutz J."/>
            <person name="Cannon S.B."/>
            <person name="Schlueter J."/>
            <person name="Ma J."/>
            <person name="Mitros T."/>
            <person name="Nelson W."/>
            <person name="Hyten D.L."/>
            <person name="Song Q."/>
            <person name="Thelen J.J."/>
            <person name="Cheng J."/>
            <person name="Xu D."/>
            <person name="Hellsten U."/>
            <person name="May G.D."/>
            <person name="Yu Y."/>
            <person name="Sakurai T."/>
            <person name="Umezawa T."/>
            <person name="Bhattacharyya M.K."/>
            <person name="Sandhu D."/>
            <person name="Valliyodan B."/>
            <person name="Lindquist E."/>
            <person name="Peto M."/>
            <person name="Grant D."/>
            <person name="Shu S."/>
            <person name="Goodstein D."/>
            <person name="Barry K."/>
            <person name="Futrell-Griggs M."/>
            <person name="Abernathy B."/>
            <person name="Du J."/>
            <person name="Tian Z."/>
            <person name="Zhu L."/>
            <person name="Gill N."/>
            <person name="Joshi T."/>
            <person name="Libault M."/>
            <person name="Sethuraman A."/>
            <person name="Zhang X.-C."/>
            <person name="Shinozaki K."/>
            <person name="Nguyen H.T."/>
            <person name="Wing R.A."/>
            <person name="Cregan P."/>
            <person name="Specht J."/>
            <person name="Grimwood J."/>
            <person name="Rokhsar D."/>
            <person name="Stacey G."/>
            <person name="Shoemaker R.C."/>
            <person name="Jackson S.A."/>
        </authorList>
    </citation>
    <scope>NUCLEOTIDE SEQUENCE [LARGE SCALE GENOMIC DNA]</scope>
    <source>
        <strain evidence="7">cv. Williams 82</strain>
        <tissue evidence="6">Callus</tissue>
    </source>
</reference>
<dbReference type="InParanoid" id="A0A0R0IVK9"/>
<dbReference type="Proteomes" id="UP000008827">
    <property type="component" value="Chromosome 8"/>
</dbReference>
<name>A0A0R0IVK9_SOYBN</name>
<dbReference type="Gramene" id="KRH46269">
    <property type="protein sequence ID" value="KRH46269"/>
    <property type="gene ID" value="GLYMA_08G323500"/>
</dbReference>
<evidence type="ECO:0000313" key="6">
    <source>
        <dbReference type="EMBL" id="KRH46269.1"/>
    </source>
</evidence>
<keyword evidence="2" id="KW-0378">Hydrolase</keyword>
<evidence type="ECO:0000256" key="1">
    <source>
        <dbReference type="ARBA" id="ARBA00022741"/>
    </source>
</evidence>
<keyword evidence="3" id="KW-0347">Helicase</keyword>
<reference evidence="6" key="3">
    <citation type="submission" date="2018-07" db="EMBL/GenBank/DDBJ databases">
        <title>WGS assembly of Glycine max.</title>
        <authorList>
            <person name="Schmutz J."/>
            <person name="Cannon S."/>
            <person name="Schlueter J."/>
            <person name="Ma J."/>
            <person name="Mitros T."/>
            <person name="Nelson W."/>
            <person name="Hyten D."/>
            <person name="Song Q."/>
            <person name="Thelen J."/>
            <person name="Cheng J."/>
            <person name="Xu D."/>
            <person name="Hellsten U."/>
            <person name="May G."/>
            <person name="Yu Y."/>
            <person name="Sakurai T."/>
            <person name="Umezawa T."/>
            <person name="Bhattacharyya M."/>
            <person name="Sandhu D."/>
            <person name="Valliyodan B."/>
            <person name="Lindquist E."/>
            <person name="Peto M."/>
            <person name="Grant D."/>
            <person name="Shu S."/>
            <person name="Goodstein D."/>
            <person name="Barry K."/>
            <person name="Futrell-Griggs M."/>
            <person name="Abernathy B."/>
            <person name="Du J."/>
            <person name="Tian Z."/>
            <person name="Zhu L."/>
            <person name="Gill N."/>
            <person name="Joshi T."/>
            <person name="Libault M."/>
            <person name="Sethuraman A."/>
            <person name="Zhang X."/>
            <person name="Shinozaki K."/>
            <person name="Nguyen H."/>
            <person name="Wing R."/>
            <person name="Cregan P."/>
            <person name="Specht J."/>
            <person name="Grimwood J."/>
            <person name="Rokhsar D."/>
            <person name="Stacey G."/>
            <person name="Shoemaker R."/>
            <person name="Jackson S."/>
        </authorList>
    </citation>
    <scope>NUCLEOTIDE SEQUENCE</scope>
    <source>
        <tissue evidence="6">Callus</tissue>
    </source>
</reference>
<dbReference type="GO" id="GO:0016787">
    <property type="term" value="F:hydrolase activity"/>
    <property type="evidence" value="ECO:0007669"/>
    <property type="project" value="UniProtKB-KW"/>
</dbReference>
<sequence>MVHVVPALMFRKVNSITKSHCKIGLTVEIAATLVREDERITDLNFLIGPKLYEANWLDPVKGGFIANVQCKEVWCPMTKRVFC</sequence>
<dbReference type="PANTHER" id="PTHR11274:SF0">
    <property type="entry name" value="GENERAL TRANSCRIPTION AND DNA REPAIR FACTOR IIH HELICASE SUBUNIT XPB"/>
    <property type="match status" value="1"/>
</dbReference>
<evidence type="ECO:0000313" key="7">
    <source>
        <dbReference type="EnsemblPlants" id="KRH46269"/>
    </source>
</evidence>
<dbReference type="InterPro" id="IPR032438">
    <property type="entry name" value="ERCC3_RAD25_C"/>
</dbReference>
<dbReference type="EnsemblPlants" id="KRH46269">
    <property type="protein sequence ID" value="KRH46269"/>
    <property type="gene ID" value="GLYMA_08G323500"/>
</dbReference>
<reference evidence="7" key="2">
    <citation type="submission" date="2018-02" db="UniProtKB">
        <authorList>
            <consortium name="EnsemblPlants"/>
        </authorList>
    </citation>
    <scope>IDENTIFICATION</scope>
    <source>
        <strain evidence="7">Williams 82</strain>
    </source>
</reference>
<organism evidence="6">
    <name type="scientific">Glycine max</name>
    <name type="common">Soybean</name>
    <name type="synonym">Glycine hispida</name>
    <dbReference type="NCBI Taxonomy" id="3847"/>
    <lineage>
        <taxon>Eukaryota</taxon>
        <taxon>Viridiplantae</taxon>
        <taxon>Streptophyta</taxon>
        <taxon>Embryophyta</taxon>
        <taxon>Tracheophyta</taxon>
        <taxon>Spermatophyta</taxon>
        <taxon>Magnoliopsida</taxon>
        <taxon>eudicotyledons</taxon>
        <taxon>Gunneridae</taxon>
        <taxon>Pentapetalae</taxon>
        <taxon>rosids</taxon>
        <taxon>fabids</taxon>
        <taxon>Fabales</taxon>
        <taxon>Fabaceae</taxon>
        <taxon>Papilionoideae</taxon>
        <taxon>50 kb inversion clade</taxon>
        <taxon>NPAAA clade</taxon>
        <taxon>indigoferoid/millettioid clade</taxon>
        <taxon>Phaseoleae</taxon>
        <taxon>Glycine</taxon>
        <taxon>Glycine subgen. Soja</taxon>
    </lineage>
</organism>
<keyword evidence="1" id="KW-0547">Nucleotide-binding</keyword>
<gene>
    <name evidence="6" type="ORF">GLYMA_08G323500</name>
</gene>
<feature type="domain" description="ERCC3/RAD25/XPB helicase C-terminal" evidence="5">
    <location>
        <begin position="61"/>
        <end position="81"/>
    </location>
</feature>
<protein>
    <recommendedName>
        <fullName evidence="5">ERCC3/RAD25/XPB helicase C-terminal domain-containing protein</fullName>
    </recommendedName>
</protein>
<dbReference type="GO" id="GO:0004386">
    <property type="term" value="F:helicase activity"/>
    <property type="evidence" value="ECO:0007669"/>
    <property type="project" value="UniProtKB-KW"/>
</dbReference>